<evidence type="ECO:0000256" key="4">
    <source>
        <dbReference type="PROSITE-ProRule" id="PRU00335"/>
    </source>
</evidence>
<reference evidence="6 7" key="1">
    <citation type="submission" date="2018-08" db="EMBL/GenBank/DDBJ databases">
        <title>Isolation, diversity and antifungal activity of Actinobacteria from wheat.</title>
        <authorList>
            <person name="Han C."/>
        </authorList>
    </citation>
    <scope>NUCLEOTIDE SEQUENCE [LARGE SCALE GENOMIC DNA]</scope>
    <source>
        <strain evidence="6 7">NEAU-YY421</strain>
    </source>
</reference>
<dbReference type="Gene3D" id="1.10.357.10">
    <property type="entry name" value="Tetracycline Repressor, domain 2"/>
    <property type="match status" value="1"/>
</dbReference>
<feature type="DNA-binding region" description="H-T-H motif" evidence="4">
    <location>
        <begin position="47"/>
        <end position="66"/>
    </location>
</feature>
<dbReference type="Gene3D" id="1.10.10.60">
    <property type="entry name" value="Homeodomain-like"/>
    <property type="match status" value="1"/>
</dbReference>
<dbReference type="PROSITE" id="PS50977">
    <property type="entry name" value="HTH_TETR_2"/>
    <property type="match status" value="1"/>
</dbReference>
<dbReference type="SUPFAM" id="SSF48498">
    <property type="entry name" value="Tetracyclin repressor-like, C-terminal domain"/>
    <property type="match status" value="1"/>
</dbReference>
<keyword evidence="7" id="KW-1185">Reference proteome</keyword>
<evidence type="ECO:0000313" key="7">
    <source>
        <dbReference type="Proteomes" id="UP000263094"/>
    </source>
</evidence>
<dbReference type="PANTHER" id="PTHR47506:SF6">
    <property type="entry name" value="HTH-TYPE TRANSCRIPTIONAL REPRESSOR NEMR"/>
    <property type="match status" value="1"/>
</dbReference>
<dbReference type="InterPro" id="IPR001647">
    <property type="entry name" value="HTH_TetR"/>
</dbReference>
<dbReference type="OrthoDB" id="326421at2"/>
<dbReference type="Proteomes" id="UP000263094">
    <property type="component" value="Unassembled WGS sequence"/>
</dbReference>
<evidence type="ECO:0000259" key="5">
    <source>
        <dbReference type="PROSITE" id="PS50977"/>
    </source>
</evidence>
<gene>
    <name evidence="6" type="ORF">DY218_07950</name>
</gene>
<keyword evidence="2 4" id="KW-0238">DNA-binding</keyword>
<sequence>MTAMSTSEQSPPAPVTDGRLLRGARSRQAVLRRAVDLASLDGLEGLSLGRLAAELSISKSGVQTLFGSKEKLQAATVEAARRLFHDAVVAPASGVPQGAARVRALVERWIDYAREPLFTGGCFWAANLADFDSRPGRVHDALFGSRQEWRDLLAAELSAAADAGEIVELDAAFAAFQIDAVLLAANTALRTGDTDPDLVADRIRRTVEAFLAEPARG</sequence>
<keyword evidence="3" id="KW-0804">Transcription</keyword>
<protein>
    <submittedName>
        <fullName evidence="6">TetR/AcrR family transcriptional regulator</fullName>
    </submittedName>
</protein>
<dbReference type="InterPro" id="IPR036271">
    <property type="entry name" value="Tet_transcr_reg_TetR-rel_C_sf"/>
</dbReference>
<dbReference type="PANTHER" id="PTHR47506">
    <property type="entry name" value="TRANSCRIPTIONAL REGULATORY PROTEIN"/>
    <property type="match status" value="1"/>
</dbReference>
<dbReference type="AlphaFoldDB" id="A0A372M8K1"/>
<organism evidence="6 7">
    <name type="scientific">Streptomyces triticagri</name>
    <dbReference type="NCBI Taxonomy" id="2293568"/>
    <lineage>
        <taxon>Bacteria</taxon>
        <taxon>Bacillati</taxon>
        <taxon>Actinomycetota</taxon>
        <taxon>Actinomycetes</taxon>
        <taxon>Kitasatosporales</taxon>
        <taxon>Streptomycetaceae</taxon>
        <taxon>Streptomyces</taxon>
    </lineage>
</organism>
<name>A0A372M8K1_9ACTN</name>
<dbReference type="SUPFAM" id="SSF46689">
    <property type="entry name" value="Homeodomain-like"/>
    <property type="match status" value="1"/>
</dbReference>
<evidence type="ECO:0000256" key="2">
    <source>
        <dbReference type="ARBA" id="ARBA00023125"/>
    </source>
</evidence>
<evidence type="ECO:0000256" key="3">
    <source>
        <dbReference type="ARBA" id="ARBA00023163"/>
    </source>
</evidence>
<feature type="domain" description="HTH tetR-type" evidence="5">
    <location>
        <begin position="24"/>
        <end position="84"/>
    </location>
</feature>
<dbReference type="EMBL" id="QUAK01000038">
    <property type="protein sequence ID" value="RFU87278.1"/>
    <property type="molecule type" value="Genomic_DNA"/>
</dbReference>
<accession>A0A372M8K1</accession>
<dbReference type="GO" id="GO:0003677">
    <property type="term" value="F:DNA binding"/>
    <property type="evidence" value="ECO:0007669"/>
    <property type="project" value="UniProtKB-UniRule"/>
</dbReference>
<dbReference type="InterPro" id="IPR011075">
    <property type="entry name" value="TetR_C"/>
</dbReference>
<proteinExistence type="predicted"/>
<keyword evidence="1" id="KW-0805">Transcription regulation</keyword>
<dbReference type="InterPro" id="IPR009057">
    <property type="entry name" value="Homeodomain-like_sf"/>
</dbReference>
<evidence type="ECO:0000256" key="1">
    <source>
        <dbReference type="ARBA" id="ARBA00023015"/>
    </source>
</evidence>
<comment type="caution">
    <text evidence="6">The sequence shown here is derived from an EMBL/GenBank/DDBJ whole genome shotgun (WGS) entry which is preliminary data.</text>
</comment>
<evidence type="ECO:0000313" key="6">
    <source>
        <dbReference type="EMBL" id="RFU87278.1"/>
    </source>
</evidence>
<dbReference type="Pfam" id="PF16925">
    <property type="entry name" value="TetR_C_13"/>
    <property type="match status" value="1"/>
</dbReference>